<accession>A0AAV6IAQ8</accession>
<feature type="region of interest" description="Disordered" evidence="1">
    <location>
        <begin position="1"/>
        <end position="67"/>
    </location>
</feature>
<evidence type="ECO:0000313" key="2">
    <source>
        <dbReference type="EMBL" id="KAG5525743.1"/>
    </source>
</evidence>
<name>A0AAV6IAQ8_9ERIC</name>
<protein>
    <submittedName>
        <fullName evidence="2">Uncharacterized protein</fullName>
    </submittedName>
</protein>
<evidence type="ECO:0000313" key="3">
    <source>
        <dbReference type="Proteomes" id="UP000823749"/>
    </source>
</evidence>
<feature type="compositionally biased region" description="Basic and acidic residues" evidence="1">
    <location>
        <begin position="53"/>
        <end position="67"/>
    </location>
</feature>
<dbReference type="Proteomes" id="UP000823749">
    <property type="component" value="Chromosome 11"/>
</dbReference>
<reference evidence="2" key="1">
    <citation type="submission" date="2020-08" db="EMBL/GenBank/DDBJ databases">
        <title>Plant Genome Project.</title>
        <authorList>
            <person name="Zhang R.-G."/>
        </authorList>
    </citation>
    <scope>NUCLEOTIDE SEQUENCE</scope>
    <source>
        <strain evidence="2">WSP0</strain>
        <tissue evidence="2">Leaf</tissue>
    </source>
</reference>
<sequence>MADQGRGRRVQHSTTSPPSKSAPHKREGFKHQQDHQQQPHEPARVQLALPPQDEYKIAAKGKRLDET</sequence>
<gene>
    <name evidence="2" type="ORF">RHGRI_032134</name>
</gene>
<comment type="caution">
    <text evidence="2">The sequence shown here is derived from an EMBL/GenBank/DDBJ whole genome shotgun (WGS) entry which is preliminary data.</text>
</comment>
<feature type="compositionally biased region" description="Basic and acidic residues" evidence="1">
    <location>
        <begin position="24"/>
        <end position="43"/>
    </location>
</feature>
<proteinExistence type="predicted"/>
<organism evidence="2 3">
    <name type="scientific">Rhododendron griersonianum</name>
    <dbReference type="NCBI Taxonomy" id="479676"/>
    <lineage>
        <taxon>Eukaryota</taxon>
        <taxon>Viridiplantae</taxon>
        <taxon>Streptophyta</taxon>
        <taxon>Embryophyta</taxon>
        <taxon>Tracheophyta</taxon>
        <taxon>Spermatophyta</taxon>
        <taxon>Magnoliopsida</taxon>
        <taxon>eudicotyledons</taxon>
        <taxon>Gunneridae</taxon>
        <taxon>Pentapetalae</taxon>
        <taxon>asterids</taxon>
        <taxon>Ericales</taxon>
        <taxon>Ericaceae</taxon>
        <taxon>Ericoideae</taxon>
        <taxon>Rhodoreae</taxon>
        <taxon>Rhododendron</taxon>
    </lineage>
</organism>
<evidence type="ECO:0000256" key="1">
    <source>
        <dbReference type="SAM" id="MobiDB-lite"/>
    </source>
</evidence>
<keyword evidence="3" id="KW-1185">Reference proteome</keyword>
<dbReference type="AlphaFoldDB" id="A0AAV6IAQ8"/>
<dbReference type="EMBL" id="JACTNZ010000011">
    <property type="protein sequence ID" value="KAG5525743.1"/>
    <property type="molecule type" value="Genomic_DNA"/>
</dbReference>